<evidence type="ECO:0000313" key="1">
    <source>
        <dbReference type="EMBL" id="QHT65971.1"/>
    </source>
</evidence>
<dbReference type="RefSeq" id="WP_162442044.1">
    <property type="nucleotide sequence ID" value="NZ_CP048222.1"/>
</dbReference>
<name>A0A6C0GDD9_9BACT</name>
<reference evidence="1 2" key="1">
    <citation type="submission" date="2020-01" db="EMBL/GenBank/DDBJ databases">
        <authorList>
            <person name="Kim M.K."/>
        </authorList>
    </citation>
    <scope>NUCLEOTIDE SEQUENCE [LARGE SCALE GENOMIC DNA]</scope>
    <source>
        <strain evidence="1 2">172606-1</strain>
    </source>
</reference>
<sequence>MRKKLKNYLNKEYYRKTRHLFIGVWIMLLSNILACQEKAPAVTDKLLASVGEKKLHQSDLEGLVSKGVTATDSTTVVSNYINAWVRKQVMLAKAQKEAELDESEIERKIADYRYDLTIYAFEKQYIQQHLDTVVSAVEIEAYYTENVANFELKQNIVQGVLIGFPQKYARTERIKKLLGAKDKRSRQELQNICFQQANFYVFTDSTWTDFDELVKNTPFREMPNKTQFLKGNKFAEANDERGVYLLGIDDYKIASQTSPLAFASDQIKSIILNNRKVQLIRNLEQEIYKQAQDEKKIKIYAD</sequence>
<keyword evidence="2" id="KW-1185">Reference proteome</keyword>
<organism evidence="1 2">
    <name type="scientific">Rhodocytophaga rosea</name>
    <dbReference type="NCBI Taxonomy" id="2704465"/>
    <lineage>
        <taxon>Bacteria</taxon>
        <taxon>Pseudomonadati</taxon>
        <taxon>Bacteroidota</taxon>
        <taxon>Cytophagia</taxon>
        <taxon>Cytophagales</taxon>
        <taxon>Rhodocytophagaceae</taxon>
        <taxon>Rhodocytophaga</taxon>
    </lineage>
</organism>
<dbReference type="Proteomes" id="UP000480178">
    <property type="component" value="Chromosome"/>
</dbReference>
<dbReference type="AlphaFoldDB" id="A0A6C0GDD9"/>
<dbReference type="EMBL" id="CP048222">
    <property type="protein sequence ID" value="QHT65971.1"/>
    <property type="molecule type" value="Genomic_DNA"/>
</dbReference>
<proteinExistence type="predicted"/>
<accession>A0A6C0GDD9</accession>
<protein>
    <submittedName>
        <fullName evidence="1">Peptidyl-prolyl cis-trans isomerase</fullName>
    </submittedName>
</protein>
<keyword evidence="1" id="KW-0413">Isomerase</keyword>
<dbReference type="GO" id="GO:0016853">
    <property type="term" value="F:isomerase activity"/>
    <property type="evidence" value="ECO:0007669"/>
    <property type="project" value="UniProtKB-KW"/>
</dbReference>
<evidence type="ECO:0000313" key="2">
    <source>
        <dbReference type="Proteomes" id="UP000480178"/>
    </source>
</evidence>
<gene>
    <name evidence="1" type="ORF">GXP67_04440</name>
</gene>
<dbReference type="KEGG" id="rhoz:GXP67_04440"/>